<sequence>MHRCHCPKVPMQLTCQPEGGHPLELGLLQPLPHPPEGLPAGLELAPGLGVAQQVGQGALRAAQHPLGEDGLRDAVALELGCDPLRHFLGVDLVELRGAPAGGARGGGGGGGGRAAGSQEGPPVRLSVVAGVVHAVQVGHEGSRRPGQVLLPAPAAQHGLEAAPGAEHLVVGPVPVQALRAHGGQALAHGRHLLVGPVEAVEGRQPALVAQEAEAAPAPVRLPLVRVELVGDGGDGRQRLQRGQRGVGAAQGGRGRVAGHAHGVVQRHGQLVPVVLAARAVQQRGHAGDHGGLRGPQAQPPALRLLGLLLLLLQVVRVRVVVVVVVAQQLVLMPPQAALHAHLRVHAERVQLLGEASVGAVGSLHSVHGPPRRRGGVGGLPLRGWGSSCRSAPPSDHRRCCSAGPAPLLLPMSAPLLLPSLLPVRPGAVQSGL</sequence>
<dbReference type="EMBL" id="JANPWB010000002">
    <property type="protein sequence ID" value="KAJ1210632.1"/>
    <property type="molecule type" value="Genomic_DNA"/>
</dbReference>
<feature type="region of interest" description="Disordered" evidence="1">
    <location>
        <begin position="234"/>
        <end position="254"/>
    </location>
</feature>
<name>A0AAV7WDE9_PLEWA</name>
<feature type="compositionally biased region" description="Gly residues" evidence="1">
    <location>
        <begin position="244"/>
        <end position="254"/>
    </location>
</feature>
<dbReference type="AlphaFoldDB" id="A0AAV7WDE9"/>
<comment type="caution">
    <text evidence="2">The sequence shown here is derived from an EMBL/GenBank/DDBJ whole genome shotgun (WGS) entry which is preliminary data.</text>
</comment>
<proteinExistence type="predicted"/>
<dbReference type="Proteomes" id="UP001066276">
    <property type="component" value="Chromosome 1_2"/>
</dbReference>
<organism evidence="2 3">
    <name type="scientific">Pleurodeles waltl</name>
    <name type="common">Iberian ribbed newt</name>
    <dbReference type="NCBI Taxonomy" id="8319"/>
    <lineage>
        <taxon>Eukaryota</taxon>
        <taxon>Metazoa</taxon>
        <taxon>Chordata</taxon>
        <taxon>Craniata</taxon>
        <taxon>Vertebrata</taxon>
        <taxon>Euteleostomi</taxon>
        <taxon>Amphibia</taxon>
        <taxon>Batrachia</taxon>
        <taxon>Caudata</taxon>
        <taxon>Salamandroidea</taxon>
        <taxon>Salamandridae</taxon>
        <taxon>Pleurodelinae</taxon>
        <taxon>Pleurodeles</taxon>
    </lineage>
</organism>
<keyword evidence="3" id="KW-1185">Reference proteome</keyword>
<evidence type="ECO:0000313" key="2">
    <source>
        <dbReference type="EMBL" id="KAJ1210632.1"/>
    </source>
</evidence>
<evidence type="ECO:0000256" key="1">
    <source>
        <dbReference type="SAM" id="MobiDB-lite"/>
    </source>
</evidence>
<evidence type="ECO:0000313" key="3">
    <source>
        <dbReference type="Proteomes" id="UP001066276"/>
    </source>
</evidence>
<accession>A0AAV7WDE9</accession>
<gene>
    <name evidence="2" type="ORF">NDU88_005994</name>
</gene>
<reference evidence="2" key="1">
    <citation type="journal article" date="2022" name="bioRxiv">
        <title>Sequencing and chromosome-scale assembly of the giantPleurodeles waltlgenome.</title>
        <authorList>
            <person name="Brown T."/>
            <person name="Elewa A."/>
            <person name="Iarovenko S."/>
            <person name="Subramanian E."/>
            <person name="Araus A.J."/>
            <person name="Petzold A."/>
            <person name="Susuki M."/>
            <person name="Suzuki K.-i.T."/>
            <person name="Hayashi T."/>
            <person name="Toyoda A."/>
            <person name="Oliveira C."/>
            <person name="Osipova E."/>
            <person name="Leigh N.D."/>
            <person name="Simon A."/>
            <person name="Yun M.H."/>
        </authorList>
    </citation>
    <scope>NUCLEOTIDE SEQUENCE</scope>
    <source>
        <strain evidence="2">20211129_DDA</strain>
        <tissue evidence="2">Liver</tissue>
    </source>
</reference>
<protein>
    <submittedName>
        <fullName evidence="2">Uncharacterized protein</fullName>
    </submittedName>
</protein>